<accession>A0A4Y2QN56</accession>
<keyword evidence="4" id="KW-1185">Reference proteome</keyword>
<protein>
    <submittedName>
        <fullName evidence="3">Uncharacterized protein</fullName>
    </submittedName>
</protein>
<dbReference type="AlphaFoldDB" id="A0A4Y2QN56"/>
<feature type="transmembrane region" description="Helical" evidence="2">
    <location>
        <begin position="21"/>
        <end position="39"/>
    </location>
</feature>
<evidence type="ECO:0000256" key="1">
    <source>
        <dbReference type="SAM" id="MobiDB-lite"/>
    </source>
</evidence>
<reference evidence="3 4" key="1">
    <citation type="journal article" date="2019" name="Sci. Rep.">
        <title>Orb-weaving spider Araneus ventricosus genome elucidates the spidroin gene catalogue.</title>
        <authorList>
            <person name="Kono N."/>
            <person name="Nakamura H."/>
            <person name="Ohtoshi R."/>
            <person name="Moran D.A.P."/>
            <person name="Shinohara A."/>
            <person name="Yoshida Y."/>
            <person name="Fujiwara M."/>
            <person name="Mori M."/>
            <person name="Tomita M."/>
            <person name="Arakawa K."/>
        </authorList>
    </citation>
    <scope>NUCLEOTIDE SEQUENCE [LARGE SCALE GENOMIC DNA]</scope>
</reference>
<evidence type="ECO:0000313" key="3">
    <source>
        <dbReference type="EMBL" id="GBN64784.1"/>
    </source>
</evidence>
<evidence type="ECO:0000313" key="4">
    <source>
        <dbReference type="Proteomes" id="UP000499080"/>
    </source>
</evidence>
<sequence>MTWDRPGRQAHSKNRNSGILCFGYIVPILATPIFSFMAVRRLKNMACYLMYDEEMKHLRTLLDTVSTDEESLFDDKEEIDDDEEYNSNHDSSTDSDADIEVDIDLSNENDFYVGQDKITTWKKKKFRTNIQVSEKKYNNETS</sequence>
<feature type="region of interest" description="Disordered" evidence="1">
    <location>
        <begin position="67"/>
        <end position="98"/>
    </location>
</feature>
<feature type="compositionally biased region" description="Acidic residues" evidence="1">
    <location>
        <begin position="67"/>
        <end position="85"/>
    </location>
</feature>
<dbReference type="Proteomes" id="UP000499080">
    <property type="component" value="Unassembled WGS sequence"/>
</dbReference>
<organism evidence="3 4">
    <name type="scientific">Araneus ventricosus</name>
    <name type="common">Orbweaver spider</name>
    <name type="synonym">Epeira ventricosa</name>
    <dbReference type="NCBI Taxonomy" id="182803"/>
    <lineage>
        <taxon>Eukaryota</taxon>
        <taxon>Metazoa</taxon>
        <taxon>Ecdysozoa</taxon>
        <taxon>Arthropoda</taxon>
        <taxon>Chelicerata</taxon>
        <taxon>Arachnida</taxon>
        <taxon>Araneae</taxon>
        <taxon>Araneomorphae</taxon>
        <taxon>Entelegynae</taxon>
        <taxon>Araneoidea</taxon>
        <taxon>Araneidae</taxon>
        <taxon>Araneus</taxon>
    </lineage>
</organism>
<name>A0A4Y2QN56_ARAVE</name>
<evidence type="ECO:0000256" key="2">
    <source>
        <dbReference type="SAM" id="Phobius"/>
    </source>
</evidence>
<dbReference type="EMBL" id="BGPR01014338">
    <property type="protein sequence ID" value="GBN64784.1"/>
    <property type="molecule type" value="Genomic_DNA"/>
</dbReference>
<gene>
    <name evidence="3" type="ORF">AVEN_246347_1</name>
</gene>
<keyword evidence="2" id="KW-0812">Transmembrane</keyword>
<proteinExistence type="predicted"/>
<comment type="caution">
    <text evidence="3">The sequence shown here is derived from an EMBL/GenBank/DDBJ whole genome shotgun (WGS) entry which is preliminary data.</text>
</comment>
<keyword evidence="2" id="KW-0472">Membrane</keyword>
<keyword evidence="2" id="KW-1133">Transmembrane helix</keyword>